<dbReference type="Pfam" id="PF11920">
    <property type="entry name" value="DUF3438"/>
    <property type="match status" value="1"/>
</dbReference>
<dbReference type="EMBL" id="PYOZ01000010">
    <property type="protein sequence ID" value="PSX44097.1"/>
    <property type="molecule type" value="Genomic_DNA"/>
</dbReference>
<sequence length="283" mass="31245">MWSNYMIFKALTFVILLLSSSAIATEYIENNGEPIAINLEVGKERVIDFGTNILFKKGEAGNFLDNPFSHQGRLYLTAKNEFPIKRMQVQIVETGAIVILDVSATENKIETGNALVVSTKKFSEPTSTSNSNSESMKASVAEYQSANNAHRLGALDLLRFASQDSFAPQRLKPIDHRFSPTKVSQKLDLSELFIGQSYALYDARLIKAWFVEGSYLTVIAVRNRSKIPRQLNLFDLNVNATLATPQHVNLSARDVAGDATRIYVITKQPFENAIGAAPLVIGG</sequence>
<proteinExistence type="predicted"/>
<comment type="caution">
    <text evidence="2">The sequence shown here is derived from an EMBL/GenBank/DDBJ whole genome shotgun (WGS) entry which is preliminary data.</text>
</comment>
<feature type="chain" id="PRO_5043892123" evidence="1">
    <location>
        <begin position="25"/>
        <end position="283"/>
    </location>
</feature>
<protein>
    <submittedName>
        <fullName evidence="2">DUF3438 domain-containing protein</fullName>
    </submittedName>
</protein>
<dbReference type="Proteomes" id="UP000240728">
    <property type="component" value="Unassembled WGS sequence"/>
</dbReference>
<keyword evidence="3" id="KW-1185">Reference proteome</keyword>
<dbReference type="InterPro" id="IPR021844">
    <property type="entry name" value="Integr_conj_element_PFL4704"/>
</dbReference>
<evidence type="ECO:0000313" key="3">
    <source>
        <dbReference type="Proteomes" id="UP000240728"/>
    </source>
</evidence>
<reference evidence="2 3" key="1">
    <citation type="submission" date="2018-01" db="EMBL/GenBank/DDBJ databases">
        <title>Whole genome sequencing of Histamine producing bacteria.</title>
        <authorList>
            <person name="Butler K."/>
        </authorList>
    </citation>
    <scope>NUCLEOTIDE SEQUENCE [LARGE SCALE GENOMIC DNA]</scope>
    <source>
        <strain evidence="2 3">A1-4</strain>
    </source>
</reference>
<dbReference type="AlphaFoldDB" id="A0AAX0YRI5"/>
<accession>A0AAX0YRI5</accession>
<keyword evidence="1" id="KW-0732">Signal</keyword>
<organism evidence="2 3">
    <name type="scientific">Photobacterium kishitanii</name>
    <dbReference type="NCBI Taxonomy" id="318456"/>
    <lineage>
        <taxon>Bacteria</taxon>
        <taxon>Pseudomonadati</taxon>
        <taxon>Pseudomonadota</taxon>
        <taxon>Gammaproteobacteria</taxon>
        <taxon>Vibrionales</taxon>
        <taxon>Vibrionaceae</taxon>
        <taxon>Photobacterium</taxon>
    </lineage>
</organism>
<evidence type="ECO:0000256" key="1">
    <source>
        <dbReference type="SAM" id="SignalP"/>
    </source>
</evidence>
<feature type="signal peptide" evidence="1">
    <location>
        <begin position="1"/>
        <end position="24"/>
    </location>
</feature>
<name>A0AAX0YRI5_9GAMM</name>
<gene>
    <name evidence="2" type="ORF">C0W53_15835</name>
</gene>
<evidence type="ECO:0000313" key="2">
    <source>
        <dbReference type="EMBL" id="PSX44097.1"/>
    </source>
</evidence>